<feature type="transmembrane region" description="Helical" evidence="3">
    <location>
        <begin position="232"/>
        <end position="251"/>
    </location>
</feature>
<feature type="compositionally biased region" description="Low complexity" evidence="2">
    <location>
        <begin position="26"/>
        <end position="35"/>
    </location>
</feature>
<keyword evidence="3" id="KW-0472">Membrane</keyword>
<accession>A0ABR9VZY0</accession>
<feature type="compositionally biased region" description="Low complexity" evidence="2">
    <location>
        <begin position="85"/>
        <end position="95"/>
    </location>
</feature>
<feature type="compositionally biased region" description="Pro residues" evidence="2">
    <location>
        <begin position="96"/>
        <end position="106"/>
    </location>
</feature>
<evidence type="ECO:0000256" key="2">
    <source>
        <dbReference type="SAM" id="MobiDB-lite"/>
    </source>
</evidence>
<dbReference type="PANTHER" id="PTHR33392">
    <property type="entry name" value="POLYISOPRENYL-TEICHOIC ACID--PEPTIDOGLYCAN TEICHOIC ACID TRANSFERASE TAGU"/>
    <property type="match status" value="1"/>
</dbReference>
<dbReference type="InterPro" id="IPR004474">
    <property type="entry name" value="LytR_CpsA_psr"/>
</dbReference>
<keyword evidence="3" id="KW-0812">Transmembrane</keyword>
<feature type="region of interest" description="Disordered" evidence="2">
    <location>
        <begin position="630"/>
        <end position="721"/>
    </location>
</feature>
<keyword evidence="6" id="KW-1185">Reference proteome</keyword>
<feature type="compositionally biased region" description="Acidic residues" evidence="2">
    <location>
        <begin position="658"/>
        <end position="681"/>
    </location>
</feature>
<dbReference type="InterPro" id="IPR050922">
    <property type="entry name" value="LytR/CpsA/Psr_CW_biosynth"/>
</dbReference>
<keyword evidence="3" id="KW-1133">Transmembrane helix</keyword>
<feature type="domain" description="Cell envelope-related transcriptional attenuator" evidence="4">
    <location>
        <begin position="381"/>
        <end position="556"/>
    </location>
</feature>
<name>A0ABR9VZY0_9MICO</name>
<comment type="caution">
    <text evidence="5">The sequence shown here is derived from an EMBL/GenBank/DDBJ whole genome shotgun (WGS) entry which is preliminary data.</text>
</comment>
<feature type="compositionally biased region" description="Basic and acidic residues" evidence="2">
    <location>
        <begin position="131"/>
        <end position="141"/>
    </location>
</feature>
<evidence type="ECO:0000313" key="6">
    <source>
        <dbReference type="Proteomes" id="UP000644727"/>
    </source>
</evidence>
<evidence type="ECO:0000256" key="1">
    <source>
        <dbReference type="ARBA" id="ARBA00006068"/>
    </source>
</evidence>
<feature type="compositionally biased region" description="Pro residues" evidence="2">
    <location>
        <begin position="64"/>
        <end position="84"/>
    </location>
</feature>
<dbReference type="Gene3D" id="3.40.630.190">
    <property type="entry name" value="LCP protein"/>
    <property type="match status" value="1"/>
</dbReference>
<feature type="compositionally biased region" description="Low complexity" evidence="2">
    <location>
        <begin position="176"/>
        <end position="191"/>
    </location>
</feature>
<dbReference type="Proteomes" id="UP000644727">
    <property type="component" value="Unassembled WGS sequence"/>
</dbReference>
<proteinExistence type="inferred from homology"/>
<feature type="transmembrane region" description="Helical" evidence="3">
    <location>
        <begin position="271"/>
        <end position="293"/>
    </location>
</feature>
<evidence type="ECO:0000313" key="5">
    <source>
        <dbReference type="EMBL" id="MBE9403739.1"/>
    </source>
</evidence>
<protein>
    <submittedName>
        <fullName evidence="5">LCP family protein</fullName>
    </submittedName>
</protein>
<feature type="transmembrane region" description="Helical" evidence="3">
    <location>
        <begin position="305"/>
        <end position="323"/>
    </location>
</feature>
<feature type="compositionally biased region" description="Low complexity" evidence="2">
    <location>
        <begin position="147"/>
        <end position="166"/>
    </location>
</feature>
<dbReference type="EMBL" id="JADEYR010000004">
    <property type="protein sequence ID" value="MBE9403739.1"/>
    <property type="molecule type" value="Genomic_DNA"/>
</dbReference>
<dbReference type="NCBIfam" id="TIGR00350">
    <property type="entry name" value="lytR_cpsA_psr"/>
    <property type="match status" value="1"/>
</dbReference>
<reference evidence="5 6" key="1">
    <citation type="submission" date="2020-10" db="EMBL/GenBank/DDBJ databases">
        <title>Draft genome and description of Brachybacterium epidermidis sp nov.</title>
        <authorList>
            <person name="Boxberger M."/>
            <person name="La Scola B."/>
        </authorList>
    </citation>
    <scope>NUCLEOTIDE SEQUENCE [LARGE SCALE GENOMIC DNA]</scope>
    <source>
        <strain evidence="5 6">Marseille-Q2903</strain>
    </source>
</reference>
<feature type="compositionally biased region" description="Acidic residues" evidence="2">
    <location>
        <begin position="693"/>
        <end position="707"/>
    </location>
</feature>
<dbReference type="PANTHER" id="PTHR33392:SF6">
    <property type="entry name" value="POLYISOPRENYL-TEICHOIC ACID--PEPTIDOGLYCAN TEICHOIC ACID TRANSFERASE TAGU"/>
    <property type="match status" value="1"/>
</dbReference>
<organism evidence="5 6">
    <name type="scientific">Brachybacterium epidermidis</name>
    <dbReference type="NCBI Taxonomy" id="2781983"/>
    <lineage>
        <taxon>Bacteria</taxon>
        <taxon>Bacillati</taxon>
        <taxon>Actinomycetota</taxon>
        <taxon>Actinomycetes</taxon>
        <taxon>Micrococcales</taxon>
        <taxon>Dermabacteraceae</taxon>
        <taxon>Brachybacterium</taxon>
    </lineage>
</organism>
<feature type="region of interest" description="Disordered" evidence="2">
    <location>
        <begin position="1"/>
        <end position="201"/>
    </location>
</feature>
<feature type="compositionally biased region" description="Low complexity" evidence="2">
    <location>
        <begin position="53"/>
        <end position="63"/>
    </location>
</feature>
<sequence length="721" mass="76243">MTDPSSTSWRRRRRGGKHQAPERRSSPSPLSPDAARANREAAFGSTRKAWVGTPSTANASPDPAAAPDPAASPDPAAAPDPAPPSGTAAEAARPGPTTPTPAPTPVPGSEAPRHGRRAARPLAESPASSDRAARETEDHDAWSSPVAEASFAGDASPAAHASTAARPPRDRDGSRASRPPSSPQSPSSSGRHGARAAERPEGSLPTVAFWTVLTSVAPGSGLLPASRRRIGWVRLGIMAVGALAVGAWLLLGDPTRSGLMLLTDRTVLVGLMIAVALVGLVWAIQIVVANLAHTSRQRLQGAKRYLAFAIAALMVVAVALPFGRGVQSLWAAQGLLGSDTVFGQGNGSGRIQKGKDPWAGVGRINILLLGQDAGDDRTGTRPDTIMVASVDTESGHTALFSIPRNLEHVRFPEDTPAAEVFPDGFRYFGRNQDLINAVWRWAEDRPDLFPGDPEPGLTATTWAVEETLGLEMDYYAMVNLQGFEDLVDAIGGVDLVVERRIPIGGGSGPIDGYIEPGDQKLDGYHALWYARSREGSDDFNRMCRQQRIVRAVAEEADPATVAMSVPRLVTATEKNIATDIPVRDLDAFVELALRIKEAGFTSYLITQDVTPSGDPDWDYLKAWAQASIEDSMKQSQPESVKGETEAGSTDPAPTGEAPSEEGTDGTGEESPEESPTEEPTEDPTSQESTDGAEPTEEPTTENPEIEQDPLQSCLPGAGEEG</sequence>
<gene>
    <name evidence="5" type="ORF">IOE58_05920</name>
</gene>
<evidence type="ECO:0000256" key="3">
    <source>
        <dbReference type="SAM" id="Phobius"/>
    </source>
</evidence>
<dbReference type="RefSeq" id="WP_193865482.1">
    <property type="nucleotide sequence ID" value="NZ_JADEYR010000004.1"/>
</dbReference>
<evidence type="ECO:0000259" key="4">
    <source>
        <dbReference type="Pfam" id="PF03816"/>
    </source>
</evidence>
<comment type="similarity">
    <text evidence="1">Belongs to the LytR/CpsA/Psr (LCP) family.</text>
</comment>
<dbReference type="Pfam" id="PF03816">
    <property type="entry name" value="LytR_cpsA_psr"/>
    <property type="match status" value="1"/>
</dbReference>